<reference evidence="1 2" key="1">
    <citation type="submission" date="2020-08" db="EMBL/GenBank/DDBJ databases">
        <title>Emergence of ISAba1-mediated novel tet(X) in Acinetobacter variabilis from a chicken farm.</title>
        <authorList>
            <person name="Peng K."/>
            <person name="Li R."/>
        </authorList>
    </citation>
    <scope>NUCLEOTIDE SEQUENCE [LARGE SCALE GENOMIC DNA]</scope>
    <source>
        <strain evidence="1 2">XM9F202-2</strain>
    </source>
</reference>
<dbReference type="SUPFAM" id="SSF53254">
    <property type="entry name" value="Phosphoglycerate mutase-like"/>
    <property type="match status" value="1"/>
</dbReference>
<dbReference type="EMBL" id="CP060811">
    <property type="protein sequence ID" value="QQN89297.1"/>
    <property type="molecule type" value="Genomic_DNA"/>
</dbReference>
<accession>A0A7T7WKE5</accession>
<dbReference type="Pfam" id="PF00300">
    <property type="entry name" value="His_Phos_1"/>
    <property type="match status" value="1"/>
</dbReference>
<proteinExistence type="predicted"/>
<dbReference type="AlphaFoldDB" id="A0A7T7WKE5"/>
<dbReference type="CDD" id="cd07040">
    <property type="entry name" value="HP"/>
    <property type="match status" value="1"/>
</dbReference>
<protein>
    <submittedName>
        <fullName evidence="1">Phosphoglycerate mutase family protein</fullName>
    </submittedName>
</protein>
<evidence type="ECO:0000313" key="2">
    <source>
        <dbReference type="Proteomes" id="UP000596079"/>
    </source>
</evidence>
<gene>
    <name evidence="1" type="ORF">IAQ69_06500</name>
</gene>
<dbReference type="InterPro" id="IPR013078">
    <property type="entry name" value="His_Pase_superF_clade-1"/>
</dbReference>
<dbReference type="Proteomes" id="UP000596079">
    <property type="component" value="Chromosome"/>
</dbReference>
<sequence length="249" mass="27753">MALKLLPPSMLSAIDLLPDTKTPVTLFTRHSLREDVAGQGLAGYDLQLTPQGRDLAQEWGAYLVNQTDRHIQHCISSPIQRCVDTAALMIEGADATDKAPHTHKIEIVEQGLLVEPGSFVLDIQKAGPYFKKQGALGFINSFVNNALPGMKHPINGVVDVLELIYNTHPKTLYGLSLAVSHDTILAAMIAVMSGHQEVSREDWPKMMEGLFVWFEGDVFEESKLKWIWRGKVHELDISQFQNTELKVNK</sequence>
<evidence type="ECO:0000313" key="1">
    <source>
        <dbReference type="EMBL" id="QQN89297.1"/>
    </source>
</evidence>
<organism evidence="1 2">
    <name type="scientific">Acinetobacter variabilis</name>
    <dbReference type="NCBI Taxonomy" id="70346"/>
    <lineage>
        <taxon>Bacteria</taxon>
        <taxon>Pseudomonadati</taxon>
        <taxon>Pseudomonadota</taxon>
        <taxon>Gammaproteobacteria</taxon>
        <taxon>Moraxellales</taxon>
        <taxon>Moraxellaceae</taxon>
        <taxon>Acinetobacter</taxon>
    </lineage>
</organism>
<dbReference type="RefSeq" id="WP_104426195.1">
    <property type="nucleotide sequence ID" value="NZ_CP060811.1"/>
</dbReference>
<dbReference type="GeneID" id="89666228"/>
<dbReference type="InterPro" id="IPR029033">
    <property type="entry name" value="His_PPase_superfam"/>
</dbReference>
<name>A0A7T7WKE5_9GAMM</name>
<dbReference type="Gene3D" id="3.40.50.1240">
    <property type="entry name" value="Phosphoglycerate mutase-like"/>
    <property type="match status" value="1"/>
</dbReference>